<keyword evidence="2" id="KW-1133">Transmembrane helix</keyword>
<gene>
    <name evidence="4" type="ORF">BDQ12DRAFT_738775</name>
</gene>
<dbReference type="Proteomes" id="UP000308652">
    <property type="component" value="Unassembled WGS sequence"/>
</dbReference>
<feature type="region of interest" description="Disordered" evidence="1">
    <location>
        <begin position="259"/>
        <end position="278"/>
    </location>
</feature>
<dbReference type="AlphaFoldDB" id="A0A5C3LJU2"/>
<evidence type="ECO:0000256" key="1">
    <source>
        <dbReference type="SAM" id="MobiDB-lite"/>
    </source>
</evidence>
<feature type="transmembrane region" description="Helical" evidence="2">
    <location>
        <begin position="134"/>
        <end position="158"/>
    </location>
</feature>
<keyword evidence="5" id="KW-1185">Reference proteome</keyword>
<dbReference type="STRING" id="68775.A0A5C3LJU2"/>
<feature type="domain" description="DUF6534" evidence="3">
    <location>
        <begin position="143"/>
        <end position="230"/>
    </location>
</feature>
<protein>
    <recommendedName>
        <fullName evidence="3">DUF6534 domain-containing protein</fullName>
    </recommendedName>
</protein>
<reference evidence="4 5" key="1">
    <citation type="journal article" date="2019" name="Nat. Ecol. Evol.">
        <title>Megaphylogeny resolves global patterns of mushroom evolution.</title>
        <authorList>
            <person name="Varga T."/>
            <person name="Krizsan K."/>
            <person name="Foldi C."/>
            <person name="Dima B."/>
            <person name="Sanchez-Garcia M."/>
            <person name="Sanchez-Ramirez S."/>
            <person name="Szollosi G.J."/>
            <person name="Szarkandi J.G."/>
            <person name="Papp V."/>
            <person name="Albert L."/>
            <person name="Andreopoulos W."/>
            <person name="Angelini C."/>
            <person name="Antonin V."/>
            <person name="Barry K.W."/>
            <person name="Bougher N.L."/>
            <person name="Buchanan P."/>
            <person name="Buyck B."/>
            <person name="Bense V."/>
            <person name="Catcheside P."/>
            <person name="Chovatia M."/>
            <person name="Cooper J."/>
            <person name="Damon W."/>
            <person name="Desjardin D."/>
            <person name="Finy P."/>
            <person name="Geml J."/>
            <person name="Haridas S."/>
            <person name="Hughes K."/>
            <person name="Justo A."/>
            <person name="Karasinski D."/>
            <person name="Kautmanova I."/>
            <person name="Kiss B."/>
            <person name="Kocsube S."/>
            <person name="Kotiranta H."/>
            <person name="LaButti K.M."/>
            <person name="Lechner B.E."/>
            <person name="Liimatainen K."/>
            <person name="Lipzen A."/>
            <person name="Lukacs Z."/>
            <person name="Mihaltcheva S."/>
            <person name="Morgado L.N."/>
            <person name="Niskanen T."/>
            <person name="Noordeloos M.E."/>
            <person name="Ohm R.A."/>
            <person name="Ortiz-Santana B."/>
            <person name="Ovrebo C."/>
            <person name="Racz N."/>
            <person name="Riley R."/>
            <person name="Savchenko A."/>
            <person name="Shiryaev A."/>
            <person name="Soop K."/>
            <person name="Spirin V."/>
            <person name="Szebenyi C."/>
            <person name="Tomsovsky M."/>
            <person name="Tulloss R.E."/>
            <person name="Uehling J."/>
            <person name="Grigoriev I.V."/>
            <person name="Vagvolgyi C."/>
            <person name="Papp T."/>
            <person name="Martin F.M."/>
            <person name="Miettinen O."/>
            <person name="Hibbett D.S."/>
            <person name="Nagy L.G."/>
        </authorList>
    </citation>
    <scope>NUCLEOTIDE SEQUENCE [LARGE SCALE GENOMIC DNA]</scope>
    <source>
        <strain evidence="4 5">CBS 166.37</strain>
    </source>
</reference>
<dbReference type="Pfam" id="PF20152">
    <property type="entry name" value="DUF6534"/>
    <property type="match status" value="1"/>
</dbReference>
<feature type="transmembrane region" description="Helical" evidence="2">
    <location>
        <begin position="20"/>
        <end position="41"/>
    </location>
</feature>
<feature type="transmembrane region" description="Helical" evidence="2">
    <location>
        <begin position="170"/>
        <end position="199"/>
    </location>
</feature>
<dbReference type="PANTHER" id="PTHR40465">
    <property type="entry name" value="CHROMOSOME 1, WHOLE GENOME SHOTGUN SEQUENCE"/>
    <property type="match status" value="1"/>
</dbReference>
<feature type="transmembrane region" description="Helical" evidence="2">
    <location>
        <begin position="97"/>
        <end position="122"/>
    </location>
</feature>
<dbReference type="EMBL" id="ML213648">
    <property type="protein sequence ID" value="TFK33459.1"/>
    <property type="molecule type" value="Genomic_DNA"/>
</dbReference>
<keyword evidence="2" id="KW-0472">Membrane</keyword>
<dbReference type="PANTHER" id="PTHR40465:SF1">
    <property type="entry name" value="DUF6534 DOMAIN-CONTAINING PROTEIN"/>
    <property type="match status" value="1"/>
</dbReference>
<dbReference type="OrthoDB" id="2745105at2759"/>
<evidence type="ECO:0000313" key="4">
    <source>
        <dbReference type="EMBL" id="TFK33459.1"/>
    </source>
</evidence>
<proteinExistence type="predicted"/>
<keyword evidence="2" id="KW-0812">Transmembrane</keyword>
<evidence type="ECO:0000313" key="5">
    <source>
        <dbReference type="Proteomes" id="UP000308652"/>
    </source>
</evidence>
<evidence type="ECO:0000256" key="2">
    <source>
        <dbReference type="SAM" id="Phobius"/>
    </source>
</evidence>
<name>A0A5C3LJU2_9AGAR</name>
<accession>A0A5C3LJU2</accession>
<organism evidence="4 5">
    <name type="scientific">Crucibulum laeve</name>
    <dbReference type="NCBI Taxonomy" id="68775"/>
    <lineage>
        <taxon>Eukaryota</taxon>
        <taxon>Fungi</taxon>
        <taxon>Dikarya</taxon>
        <taxon>Basidiomycota</taxon>
        <taxon>Agaricomycotina</taxon>
        <taxon>Agaricomycetes</taxon>
        <taxon>Agaricomycetidae</taxon>
        <taxon>Agaricales</taxon>
        <taxon>Agaricineae</taxon>
        <taxon>Nidulariaceae</taxon>
        <taxon>Crucibulum</taxon>
    </lineage>
</organism>
<evidence type="ECO:0000259" key="3">
    <source>
        <dbReference type="Pfam" id="PF20152"/>
    </source>
</evidence>
<feature type="transmembrane region" description="Helical" evidence="2">
    <location>
        <begin position="205"/>
        <end position="225"/>
    </location>
</feature>
<sequence>MTAATDALGLNLNSTLGAVFLGNIAAAILYGITTLQTFTYYKTYQRDSLTFRWLVLGHYPYGLHDAWGLLLSRYRFYKPFGSFETYLESFVSGRNNLLVLAIIIASIYVFASGFAFACQGFIAGSYTNMIQQSWMLYSGLGTAVFADGLVAVSLCILLQRSRTGIKSTDSLLNVLMLYSINTGLLTSICATACFITFAIWPHEFIYMGIYFTLSKLFVNNLLAGLNSRASLRRRNSGMSTIPLSPSSVQTLSVGFLADPEPPIVSKPQPIRFSTQDRI</sequence>
<dbReference type="InterPro" id="IPR045339">
    <property type="entry name" value="DUF6534"/>
</dbReference>